<reference evidence="1" key="2">
    <citation type="submission" date="2015-02" db="UniProtKB">
        <authorList>
            <consortium name="EnsemblMetazoa"/>
        </authorList>
    </citation>
    <scope>IDENTIFICATION</scope>
</reference>
<protein>
    <submittedName>
        <fullName evidence="1">Uncharacterized protein</fullName>
    </submittedName>
</protein>
<evidence type="ECO:0000313" key="2">
    <source>
        <dbReference type="Proteomes" id="UP000014500"/>
    </source>
</evidence>
<dbReference type="Proteomes" id="UP000014500">
    <property type="component" value="Unassembled WGS sequence"/>
</dbReference>
<name>T1J849_STRMM</name>
<sequence>MARTKEHSCGDGLVSHVVSPVGDKRSFCIFLIRITLIKYTNQHSSSGVHSGGNAAPEPPEVAIVHGPACTLLCCVPIRCLGPANSFPPPGLLVADRRGLEMLTILHASVFSLVKCSGVDYSRHLVANVRGFEIAISNQTIIIRGRERRMRHLRGQTQASARLASSLFIFVEFDCISS</sequence>
<proteinExistence type="predicted"/>
<dbReference type="EMBL" id="JH431948">
    <property type="status" value="NOT_ANNOTATED_CDS"/>
    <property type="molecule type" value="Genomic_DNA"/>
</dbReference>
<dbReference type="HOGENOM" id="CLU_1519743_0_0_1"/>
<accession>T1J849</accession>
<reference evidence="2" key="1">
    <citation type="submission" date="2011-05" db="EMBL/GenBank/DDBJ databases">
        <authorList>
            <person name="Richards S.R."/>
            <person name="Qu J."/>
            <person name="Jiang H."/>
            <person name="Jhangiani S.N."/>
            <person name="Agravi P."/>
            <person name="Goodspeed R."/>
            <person name="Gross S."/>
            <person name="Mandapat C."/>
            <person name="Jackson L."/>
            <person name="Mathew T."/>
            <person name="Pu L."/>
            <person name="Thornton R."/>
            <person name="Saada N."/>
            <person name="Wilczek-Boney K.B."/>
            <person name="Lee S."/>
            <person name="Kovar C."/>
            <person name="Wu Y."/>
            <person name="Scherer S.E."/>
            <person name="Worley K.C."/>
            <person name="Muzny D.M."/>
            <person name="Gibbs R."/>
        </authorList>
    </citation>
    <scope>NUCLEOTIDE SEQUENCE</scope>
    <source>
        <strain evidence="2">Brora</strain>
    </source>
</reference>
<keyword evidence="2" id="KW-1185">Reference proteome</keyword>
<organism evidence="1 2">
    <name type="scientific">Strigamia maritima</name>
    <name type="common">European centipede</name>
    <name type="synonym">Geophilus maritimus</name>
    <dbReference type="NCBI Taxonomy" id="126957"/>
    <lineage>
        <taxon>Eukaryota</taxon>
        <taxon>Metazoa</taxon>
        <taxon>Ecdysozoa</taxon>
        <taxon>Arthropoda</taxon>
        <taxon>Myriapoda</taxon>
        <taxon>Chilopoda</taxon>
        <taxon>Pleurostigmophora</taxon>
        <taxon>Geophilomorpha</taxon>
        <taxon>Linotaeniidae</taxon>
        <taxon>Strigamia</taxon>
    </lineage>
</organism>
<dbReference type="EnsemblMetazoa" id="SMAR009871-RA">
    <property type="protein sequence ID" value="SMAR009871-PA"/>
    <property type="gene ID" value="SMAR009871"/>
</dbReference>
<evidence type="ECO:0000313" key="1">
    <source>
        <dbReference type="EnsemblMetazoa" id="SMAR009871-PA"/>
    </source>
</evidence>
<dbReference type="AlphaFoldDB" id="T1J849"/>